<keyword evidence="4 7" id="KW-0812">Transmembrane</keyword>
<dbReference type="PANTHER" id="PTHR34582">
    <property type="entry name" value="UPF0702 TRANSMEMBRANE PROTEIN YCAP"/>
    <property type="match status" value="1"/>
</dbReference>
<evidence type="ECO:0000256" key="4">
    <source>
        <dbReference type="ARBA" id="ARBA00022692"/>
    </source>
</evidence>
<keyword evidence="10" id="KW-1185">Reference proteome</keyword>
<evidence type="ECO:0000256" key="3">
    <source>
        <dbReference type="ARBA" id="ARBA00022475"/>
    </source>
</evidence>
<feature type="transmembrane region" description="Helical" evidence="7">
    <location>
        <begin position="34"/>
        <end position="54"/>
    </location>
</feature>
<evidence type="ECO:0000313" key="10">
    <source>
        <dbReference type="Proteomes" id="UP000679179"/>
    </source>
</evidence>
<evidence type="ECO:0000256" key="6">
    <source>
        <dbReference type="ARBA" id="ARBA00023136"/>
    </source>
</evidence>
<feature type="transmembrane region" description="Helical" evidence="7">
    <location>
        <begin position="60"/>
        <end position="80"/>
    </location>
</feature>
<dbReference type="PANTHER" id="PTHR34582:SF7">
    <property type="entry name" value="UPF0702 TRANSMEMBRANE PROTEIN YDFS"/>
    <property type="match status" value="1"/>
</dbReference>
<dbReference type="InterPro" id="IPR007353">
    <property type="entry name" value="DUF421"/>
</dbReference>
<dbReference type="InterPro" id="IPR023090">
    <property type="entry name" value="UPF0702_alpha/beta_dom_sf"/>
</dbReference>
<feature type="domain" description="YetF C-terminal" evidence="8">
    <location>
        <begin position="83"/>
        <end position="214"/>
    </location>
</feature>
<keyword evidence="5 7" id="KW-1133">Transmembrane helix</keyword>
<gene>
    <name evidence="9" type="ORF">CPJCM30710_06610</name>
</gene>
<feature type="transmembrane region" description="Helical" evidence="7">
    <location>
        <begin position="6"/>
        <end position="27"/>
    </location>
</feature>
<evidence type="ECO:0000256" key="2">
    <source>
        <dbReference type="ARBA" id="ARBA00006448"/>
    </source>
</evidence>
<dbReference type="RefSeq" id="WP_212902745.1">
    <property type="nucleotide sequence ID" value="NZ_BOPZ01000004.1"/>
</dbReference>
<evidence type="ECO:0000256" key="7">
    <source>
        <dbReference type="SAM" id="Phobius"/>
    </source>
</evidence>
<reference evidence="9" key="1">
    <citation type="submission" date="2021-03" db="EMBL/GenBank/DDBJ databases">
        <title>Taxonomic study of Clostridium polyendosporum from meadow-gley soil under rice.</title>
        <authorList>
            <person name="Kobayashi H."/>
            <person name="Tanizawa Y."/>
            <person name="Yagura M."/>
        </authorList>
    </citation>
    <scope>NUCLEOTIDE SEQUENCE</scope>
    <source>
        <strain evidence="9">JCM 30710</strain>
    </source>
</reference>
<comment type="similarity">
    <text evidence="2">Belongs to the UPF0702 family.</text>
</comment>
<comment type="caution">
    <text evidence="9">The sequence shown here is derived from an EMBL/GenBank/DDBJ whole genome shotgun (WGS) entry which is preliminary data.</text>
</comment>
<dbReference type="EMBL" id="BOPZ01000004">
    <property type="protein sequence ID" value="GIM27995.1"/>
    <property type="molecule type" value="Genomic_DNA"/>
</dbReference>
<evidence type="ECO:0000256" key="5">
    <source>
        <dbReference type="ARBA" id="ARBA00022989"/>
    </source>
</evidence>
<dbReference type="Pfam" id="PF04239">
    <property type="entry name" value="DUF421"/>
    <property type="match status" value="1"/>
</dbReference>
<organism evidence="9 10">
    <name type="scientific">Clostridium polyendosporum</name>
    <dbReference type="NCBI Taxonomy" id="69208"/>
    <lineage>
        <taxon>Bacteria</taxon>
        <taxon>Bacillati</taxon>
        <taxon>Bacillota</taxon>
        <taxon>Clostridia</taxon>
        <taxon>Eubacteriales</taxon>
        <taxon>Clostridiaceae</taxon>
        <taxon>Clostridium</taxon>
    </lineage>
</organism>
<proteinExistence type="inferred from homology"/>
<dbReference type="GO" id="GO:0005886">
    <property type="term" value="C:plasma membrane"/>
    <property type="evidence" value="ECO:0007669"/>
    <property type="project" value="UniProtKB-SubCell"/>
</dbReference>
<evidence type="ECO:0000259" key="8">
    <source>
        <dbReference type="Pfam" id="PF04239"/>
    </source>
</evidence>
<dbReference type="AlphaFoldDB" id="A0A919RWY6"/>
<keyword evidence="3" id="KW-1003">Cell membrane</keyword>
<keyword evidence="6 7" id="KW-0472">Membrane</keyword>
<name>A0A919RWY6_9CLOT</name>
<dbReference type="Proteomes" id="UP000679179">
    <property type="component" value="Unassembled WGS sequence"/>
</dbReference>
<sequence length="228" mass="25831">MNNKTIEIILRSISSYIILLILGRLIGRKLISRITFFDFLVGVTIGSVAVRMALGSEDSLFLAIISAAIITILVIITDYLHIKSFKFRKLIGGEPIILIKNGNILDYNLKKSKVTINDLIMQLREKDIFNIGDVEFAVMEIDGELSVLPKPNKQPITTGDLNILRTYKGLTSDVIIDGKIIYDNLKYTNYDEYWLRKQLKTHNIKDVKDVFYAGLDTSGNLYVSPKKK</sequence>
<evidence type="ECO:0000313" key="9">
    <source>
        <dbReference type="EMBL" id="GIM27995.1"/>
    </source>
</evidence>
<accession>A0A919RWY6</accession>
<evidence type="ECO:0000256" key="1">
    <source>
        <dbReference type="ARBA" id="ARBA00004651"/>
    </source>
</evidence>
<protein>
    <submittedName>
        <fullName evidence="9">DUF421 domain-containing protein</fullName>
    </submittedName>
</protein>
<dbReference type="Gene3D" id="3.30.240.20">
    <property type="entry name" value="bsu07140 like domains"/>
    <property type="match status" value="2"/>
</dbReference>
<comment type="subcellular location">
    <subcellularLocation>
        <location evidence="1">Cell membrane</location>
        <topology evidence="1">Multi-pass membrane protein</topology>
    </subcellularLocation>
</comment>